<protein>
    <submittedName>
        <fullName evidence="6">Cytosolic phospholipase A2 gamma-like</fullName>
    </submittedName>
</protein>
<evidence type="ECO:0000256" key="2">
    <source>
        <dbReference type="ARBA" id="ARBA00023098"/>
    </source>
</evidence>
<dbReference type="GO" id="GO:0046475">
    <property type="term" value="P:glycerophospholipid catabolic process"/>
    <property type="evidence" value="ECO:0007669"/>
    <property type="project" value="TreeGrafter"/>
</dbReference>
<keyword evidence="1 3" id="KW-0378">Hydrolase</keyword>
<dbReference type="AlphaFoldDB" id="A0A9Q9ZZG7"/>
<dbReference type="GO" id="GO:0005829">
    <property type="term" value="C:cytosol"/>
    <property type="evidence" value="ECO:0007669"/>
    <property type="project" value="TreeGrafter"/>
</dbReference>
<dbReference type="GO" id="GO:0005635">
    <property type="term" value="C:nuclear envelope"/>
    <property type="evidence" value="ECO:0007669"/>
    <property type="project" value="TreeGrafter"/>
</dbReference>
<accession>A0A9Q9ZZG7</accession>
<gene>
    <name evidence="6" type="primary">LOC109050185</name>
</gene>
<name>A0A9Q9ZZG7_CYPCA</name>
<feature type="compositionally biased region" description="Basic and acidic residues" evidence="4">
    <location>
        <begin position="330"/>
        <end position="340"/>
    </location>
</feature>
<dbReference type="RefSeq" id="XP_042579415.1">
    <property type="nucleotide sequence ID" value="XM_042723481.1"/>
</dbReference>
<evidence type="ECO:0000259" key="5">
    <source>
        <dbReference type="PROSITE" id="PS51210"/>
    </source>
</evidence>
<dbReference type="OrthoDB" id="270970at2759"/>
<dbReference type="Pfam" id="PF01735">
    <property type="entry name" value="PLA2_B"/>
    <property type="match status" value="1"/>
</dbReference>
<proteinExistence type="predicted"/>
<evidence type="ECO:0000256" key="4">
    <source>
        <dbReference type="SAM" id="MobiDB-lite"/>
    </source>
</evidence>
<feature type="compositionally biased region" description="Basic and acidic residues" evidence="4">
    <location>
        <begin position="299"/>
        <end position="317"/>
    </location>
</feature>
<keyword evidence="3" id="KW-0442">Lipid degradation</keyword>
<dbReference type="GO" id="GO:0005544">
    <property type="term" value="F:calcium-dependent phospholipid binding"/>
    <property type="evidence" value="ECO:0007669"/>
    <property type="project" value="TreeGrafter"/>
</dbReference>
<organism evidence="6">
    <name type="scientific">Cyprinus carpio</name>
    <name type="common">Common carp</name>
    <dbReference type="NCBI Taxonomy" id="7962"/>
    <lineage>
        <taxon>Eukaryota</taxon>
        <taxon>Metazoa</taxon>
        <taxon>Chordata</taxon>
        <taxon>Craniata</taxon>
        <taxon>Vertebrata</taxon>
        <taxon>Euteleostomi</taxon>
        <taxon>Actinopterygii</taxon>
        <taxon>Neopterygii</taxon>
        <taxon>Teleostei</taxon>
        <taxon>Ostariophysi</taxon>
        <taxon>Cypriniformes</taxon>
        <taxon>Cyprinidae</taxon>
        <taxon>Cyprininae</taxon>
        <taxon>Cyprinus</taxon>
    </lineage>
</organism>
<feature type="region of interest" description="Disordered" evidence="4">
    <location>
        <begin position="299"/>
        <end position="340"/>
    </location>
</feature>
<evidence type="ECO:0000313" key="6">
    <source>
        <dbReference type="RefSeq" id="XP_042579415.1"/>
    </source>
</evidence>
<dbReference type="GO" id="GO:0005654">
    <property type="term" value="C:nucleoplasm"/>
    <property type="evidence" value="ECO:0007669"/>
    <property type="project" value="TreeGrafter"/>
</dbReference>
<dbReference type="InterPro" id="IPR002642">
    <property type="entry name" value="LysoPLipase_cat_dom"/>
</dbReference>
<dbReference type="PANTHER" id="PTHR10728">
    <property type="entry name" value="CYTOSOLIC PHOSPHOLIPASE A2"/>
    <property type="match status" value="1"/>
</dbReference>
<evidence type="ECO:0000256" key="3">
    <source>
        <dbReference type="PROSITE-ProRule" id="PRU00555"/>
    </source>
</evidence>
<dbReference type="GeneID" id="109050185"/>
<dbReference type="Proteomes" id="UP001155660">
    <property type="component" value="Chromosome B5"/>
</dbReference>
<feature type="domain" description="PLA2c" evidence="5">
    <location>
        <begin position="26"/>
        <end position="687"/>
    </location>
</feature>
<reference evidence="6" key="1">
    <citation type="submission" date="2025-08" db="UniProtKB">
        <authorList>
            <consortium name="RefSeq"/>
        </authorList>
    </citation>
    <scope>IDENTIFICATION</scope>
    <source>
        <tissue evidence="6">Muscle</tissue>
    </source>
</reference>
<dbReference type="PANTHER" id="PTHR10728:SF39">
    <property type="entry name" value="CYTOSOLIC PHOSPHOLIPASE A2 GAMMA"/>
    <property type="match status" value="1"/>
</dbReference>
<evidence type="ECO:0000256" key="1">
    <source>
        <dbReference type="ARBA" id="ARBA00022801"/>
    </source>
</evidence>
<sequence length="687" mass="78329">MSDKDCRLVFGCGIEDSQFTEIMSASKPNESVKRRNKNFLNNSEQEFVAGRRNTVLQTLNKLKIQCSRKEVPNIALLGSGGGQRAMVGLLGSLVQLDKAGLLDCILYLSGVSGSTWCMASLYKEPDWSTKLETVKNKIIERIRGPEVSLTDAMAKLKKYYYGKDLFSLTDVWAVLVVTSYVKEIDEHTLTEQRKQHNKDPFPIYAVIDKQSKQSNDGDPWFEINPYEAGYSLSGVFVDTGDFGSQFHEGSKIKNQDEFDMLYLQALCGSALGDEEDIKKTMWQKIKAFFQNETTLEAMRKEERERTDEVMRKEKETEGNEAVLDSLSKPRPSDSGKYRFPSDKPISPSVDECHRALMDLVNMNLSVLNGKDPSGFEKSIRTNLNGKALYITVRTYCLMTTDLHIKYITIKYIIKYMDKVTLTMICNNNIIMSCFLTDLSGGKSQPISTIETLKKADKGAEKQDIKHFTMEVCEDLSSRTSNWLIDVWISICKCMAQWIWGRKYNLLHNMTDEAVNSTLLQSETRDYIDGGLLLNSPYFSVLREDRDIDLIISLDFSQGDPFMTVNDAAETCKKLKIPFPEVNVTSEDKTKPKDFYVFKGQNTPTVIHIPLFNAVNCGDKVKDWRKKYRTFQGAYSAEMIADLMDVAGKNISNNREKLKEQIRAVTEEKRFGRFKTFLNKDPFRLNIN</sequence>
<dbReference type="KEGG" id="ccar:109050185"/>
<keyword evidence="2 3" id="KW-0443">Lipid metabolism</keyword>
<dbReference type="SMART" id="SM00022">
    <property type="entry name" value="PLAc"/>
    <property type="match status" value="1"/>
</dbReference>
<dbReference type="GO" id="GO:0047498">
    <property type="term" value="F:calcium-dependent phospholipase A2 activity"/>
    <property type="evidence" value="ECO:0007669"/>
    <property type="project" value="TreeGrafter"/>
</dbReference>
<dbReference type="PROSITE" id="PS51210">
    <property type="entry name" value="PLA2C"/>
    <property type="match status" value="1"/>
</dbReference>
<dbReference type="GO" id="GO:0005509">
    <property type="term" value="F:calcium ion binding"/>
    <property type="evidence" value="ECO:0007669"/>
    <property type="project" value="TreeGrafter"/>
</dbReference>